<dbReference type="EMBL" id="AP018493">
    <property type="protein sequence ID" value="BBC61856.1"/>
    <property type="molecule type" value="Genomic_DNA"/>
</dbReference>
<dbReference type="Pfam" id="PF00005">
    <property type="entry name" value="ABC_tran"/>
    <property type="match status" value="1"/>
</dbReference>
<name>A0A2Z5Y4V6_9ENTE</name>
<dbReference type="InterPro" id="IPR003593">
    <property type="entry name" value="AAA+_ATPase"/>
</dbReference>
<dbReference type="InterPro" id="IPR051782">
    <property type="entry name" value="ABC_Transporter_VariousFunc"/>
</dbReference>
<dbReference type="RefSeq" id="WP_014868518.1">
    <property type="nucleotide sequence ID" value="NZ_AP018493.1"/>
</dbReference>
<evidence type="ECO:0000313" key="6">
    <source>
        <dbReference type="Proteomes" id="UP000269226"/>
    </source>
</evidence>
<evidence type="ECO:0000256" key="1">
    <source>
        <dbReference type="ARBA" id="ARBA00022448"/>
    </source>
</evidence>
<keyword evidence="5" id="KW-0614">Plasmid</keyword>
<proteinExistence type="predicted"/>
<dbReference type="PROSITE" id="PS00211">
    <property type="entry name" value="ABC_TRANSPORTER_1"/>
    <property type="match status" value="1"/>
</dbReference>
<sequence>MLTVQKITKSFKENQILTDVSLQLHPGQLIHISGINGSGKSTLFKIITGLIAADQGTVKIDNEDIIGALIENPGFLEYENAMTNLKFLGNLNKRFNQTKVIDLMNQFELSPNGQQSVSKYSVGMRQKLGIIQAVMEDQNIILLDEPTRGLDANGIKQFIILLETLKKENKSVIVASHDYIEGLVYNKSLNLKNGQLIDE</sequence>
<evidence type="ECO:0000313" key="5">
    <source>
        <dbReference type="EMBL" id="BBC61856.1"/>
    </source>
</evidence>
<dbReference type="CDD" id="cd03230">
    <property type="entry name" value="ABC_DR_subfamily_A"/>
    <property type="match status" value="1"/>
</dbReference>
<dbReference type="InterPro" id="IPR003439">
    <property type="entry name" value="ABC_transporter-like_ATP-bd"/>
</dbReference>
<dbReference type="PANTHER" id="PTHR42939:SF1">
    <property type="entry name" value="ABC TRANSPORTER ATP-BINDING PROTEIN ALBC-RELATED"/>
    <property type="match status" value="1"/>
</dbReference>
<organism evidence="5 6">
    <name type="scientific">Melissococcus plutonius</name>
    <dbReference type="NCBI Taxonomy" id="33970"/>
    <lineage>
        <taxon>Bacteria</taxon>
        <taxon>Bacillati</taxon>
        <taxon>Bacillota</taxon>
        <taxon>Bacilli</taxon>
        <taxon>Lactobacillales</taxon>
        <taxon>Enterococcaceae</taxon>
        <taxon>Melissococcus</taxon>
    </lineage>
</organism>
<keyword evidence="1" id="KW-0813">Transport</keyword>
<dbReference type="GO" id="GO:0005524">
    <property type="term" value="F:ATP binding"/>
    <property type="evidence" value="ECO:0007669"/>
    <property type="project" value="UniProtKB-KW"/>
</dbReference>
<geneLocation type="plasmid" evidence="6">
    <name>pmp1 dat561 dna</name>
</geneLocation>
<keyword evidence="2" id="KW-0547">Nucleotide-binding</keyword>
<dbReference type="PANTHER" id="PTHR42939">
    <property type="entry name" value="ABC TRANSPORTER ATP-BINDING PROTEIN ALBC-RELATED"/>
    <property type="match status" value="1"/>
</dbReference>
<dbReference type="SUPFAM" id="SSF52540">
    <property type="entry name" value="P-loop containing nucleoside triphosphate hydrolases"/>
    <property type="match status" value="1"/>
</dbReference>
<evidence type="ECO:0000259" key="4">
    <source>
        <dbReference type="PROSITE" id="PS50893"/>
    </source>
</evidence>
<protein>
    <submittedName>
        <fullName evidence="5">ABC transporter, ATP-binding protein</fullName>
    </submittedName>
</protein>
<feature type="domain" description="ABC transporter" evidence="4">
    <location>
        <begin position="2"/>
        <end position="199"/>
    </location>
</feature>
<evidence type="ECO:0000256" key="2">
    <source>
        <dbReference type="ARBA" id="ARBA00022741"/>
    </source>
</evidence>
<evidence type="ECO:0000256" key="3">
    <source>
        <dbReference type="ARBA" id="ARBA00022840"/>
    </source>
</evidence>
<dbReference type="SMART" id="SM00382">
    <property type="entry name" value="AAA"/>
    <property type="match status" value="1"/>
</dbReference>
<dbReference type="InterPro" id="IPR017871">
    <property type="entry name" value="ABC_transporter-like_CS"/>
</dbReference>
<dbReference type="GeneID" id="39499642"/>
<dbReference type="InterPro" id="IPR027417">
    <property type="entry name" value="P-loop_NTPase"/>
</dbReference>
<dbReference type="Proteomes" id="UP000269226">
    <property type="component" value="Plasmid pMP1"/>
</dbReference>
<dbReference type="PROSITE" id="PS50893">
    <property type="entry name" value="ABC_TRANSPORTER_2"/>
    <property type="match status" value="1"/>
</dbReference>
<dbReference type="Gene3D" id="3.40.50.300">
    <property type="entry name" value="P-loop containing nucleotide triphosphate hydrolases"/>
    <property type="match status" value="1"/>
</dbReference>
<dbReference type="AlphaFoldDB" id="A0A2Z5Y4V6"/>
<dbReference type="GO" id="GO:0016887">
    <property type="term" value="F:ATP hydrolysis activity"/>
    <property type="evidence" value="ECO:0007669"/>
    <property type="project" value="InterPro"/>
</dbReference>
<accession>A0A2Z5Y4V6</accession>
<reference evidence="5 6" key="1">
    <citation type="submission" date="2018-01" db="EMBL/GenBank/DDBJ databases">
        <title>Whole genome sequence of Melissococcus plutonius DAT561.</title>
        <authorList>
            <person name="Okumura K."/>
            <person name="Takamatsu D."/>
            <person name="Okura M."/>
        </authorList>
    </citation>
    <scope>NUCLEOTIDE SEQUENCE [LARGE SCALE GENOMIC DNA]</scope>
    <source>
        <strain evidence="5 6">DAT561</strain>
        <plasmid evidence="6">pmp1 dat561 dna</plasmid>
    </source>
</reference>
<gene>
    <name evidence="5" type="ORF">DAT561_p1156</name>
</gene>
<keyword evidence="3 5" id="KW-0067">ATP-binding</keyword>